<proteinExistence type="predicted"/>
<comment type="caution">
    <text evidence="1">The sequence shown here is derived from an EMBL/GenBank/DDBJ whole genome shotgun (WGS) entry which is preliminary data.</text>
</comment>
<evidence type="ECO:0008006" key="3">
    <source>
        <dbReference type="Google" id="ProtNLM"/>
    </source>
</evidence>
<gene>
    <name evidence="1" type="ORF">CJD50_23085</name>
</gene>
<dbReference type="OrthoDB" id="6445793at2"/>
<organism evidence="1 2">
    <name type="scientific">Hafnia paralvei</name>
    <dbReference type="NCBI Taxonomy" id="546367"/>
    <lineage>
        <taxon>Bacteria</taxon>
        <taxon>Pseudomonadati</taxon>
        <taxon>Pseudomonadota</taxon>
        <taxon>Gammaproteobacteria</taxon>
        <taxon>Enterobacterales</taxon>
        <taxon>Hafniaceae</taxon>
        <taxon>Hafnia</taxon>
    </lineage>
</organism>
<dbReference type="Proteomes" id="UP000218796">
    <property type="component" value="Unassembled WGS sequence"/>
</dbReference>
<evidence type="ECO:0000313" key="1">
    <source>
        <dbReference type="EMBL" id="PAV93970.1"/>
    </source>
</evidence>
<accession>A0A2A2M609</accession>
<name>A0A2A2M609_9GAMM</name>
<dbReference type="AlphaFoldDB" id="A0A2A2M609"/>
<evidence type="ECO:0000313" key="2">
    <source>
        <dbReference type="Proteomes" id="UP000218796"/>
    </source>
</evidence>
<reference evidence="1 2" key="1">
    <citation type="submission" date="2017-08" db="EMBL/GenBank/DDBJ databases">
        <title>Draft Genome Sequence of Hafnia alvei CITHA-6 Isolated from Raw Bovine Milk.</title>
        <authorList>
            <person name="Culligan E.P."/>
            <person name="Mcsweeney A."/>
            <person name="O'Doherty C."/>
            <person name="Gleeson E."/>
            <person name="O'Riordan D."/>
            <person name="Sleator R.D."/>
        </authorList>
    </citation>
    <scope>NUCLEOTIDE SEQUENCE [LARGE SCALE GENOMIC DNA]</scope>
    <source>
        <strain evidence="1 2">CITHA-6</strain>
    </source>
</reference>
<dbReference type="EMBL" id="NQMS01000027">
    <property type="protein sequence ID" value="PAV93970.1"/>
    <property type="molecule type" value="Genomic_DNA"/>
</dbReference>
<keyword evidence="2" id="KW-1185">Reference proteome</keyword>
<protein>
    <recommendedName>
        <fullName evidence="3">Phage tail assembly chaperone</fullName>
    </recommendedName>
</protein>
<sequence length="72" mass="8136">MIFWLADRWGEPDPSKIAALPVDTLYHWLAYFMRIGAIKRPDEEVMDPPEPPPPDAVSNVNDPCAAVMRALM</sequence>